<dbReference type="InterPro" id="IPR051328">
    <property type="entry name" value="T7SS_ABC-Transporter"/>
</dbReference>
<evidence type="ECO:0000256" key="5">
    <source>
        <dbReference type="ARBA" id="ARBA00022692"/>
    </source>
</evidence>
<evidence type="ECO:0000256" key="10">
    <source>
        <dbReference type="SAM" id="SignalP"/>
    </source>
</evidence>
<keyword evidence="5" id="KW-0812">Transmembrane</keyword>
<gene>
    <name evidence="11" type="ORF">ABID27_001140</name>
</gene>
<dbReference type="EMBL" id="JBEPMK010000003">
    <property type="protein sequence ID" value="MET3644516.1"/>
    <property type="molecule type" value="Genomic_DNA"/>
</dbReference>
<keyword evidence="4" id="KW-1003">Cell membrane</keyword>
<evidence type="ECO:0000313" key="12">
    <source>
        <dbReference type="Proteomes" id="UP001549055"/>
    </source>
</evidence>
<accession>A0ABV2JKR2</accession>
<evidence type="ECO:0000256" key="4">
    <source>
        <dbReference type="ARBA" id="ARBA00022475"/>
    </source>
</evidence>
<comment type="caution">
    <text evidence="11">The sequence shown here is derived from an EMBL/GenBank/DDBJ whole genome shotgun (WGS) entry which is preliminary data.</text>
</comment>
<keyword evidence="12" id="KW-1185">Reference proteome</keyword>
<proteinExistence type="inferred from homology"/>
<comment type="similarity">
    <text evidence="2">Belongs to the EsaA family.</text>
</comment>
<name>A0ABV2JKR2_9STRE</name>
<evidence type="ECO:0000256" key="6">
    <source>
        <dbReference type="ARBA" id="ARBA00022989"/>
    </source>
</evidence>
<feature type="chain" id="PRO_5046239301" description="Type VII secretion system accessory factor EsaA" evidence="10">
    <location>
        <begin position="20"/>
        <end position="225"/>
    </location>
</feature>
<dbReference type="PANTHER" id="PTHR43077:SF10">
    <property type="entry name" value="TRANSPORT PERMEASE PROTEIN"/>
    <property type="match status" value="1"/>
</dbReference>
<evidence type="ECO:0000256" key="3">
    <source>
        <dbReference type="ARBA" id="ARBA00020819"/>
    </source>
</evidence>
<evidence type="ECO:0000256" key="8">
    <source>
        <dbReference type="ARBA" id="ARBA00023136"/>
    </source>
</evidence>
<keyword evidence="7" id="KW-0843">Virulence</keyword>
<feature type="signal peptide" evidence="10">
    <location>
        <begin position="1"/>
        <end position="19"/>
    </location>
</feature>
<keyword evidence="8" id="KW-0472">Membrane</keyword>
<protein>
    <recommendedName>
        <fullName evidence="3">Type VII secretion system accessory factor EsaA</fullName>
    </recommendedName>
</protein>
<dbReference type="Proteomes" id="UP001549055">
    <property type="component" value="Unassembled WGS sequence"/>
</dbReference>
<evidence type="ECO:0000256" key="7">
    <source>
        <dbReference type="ARBA" id="ARBA00023026"/>
    </source>
</evidence>
<evidence type="ECO:0000256" key="9">
    <source>
        <dbReference type="ARBA" id="ARBA00046722"/>
    </source>
</evidence>
<organism evidence="11 12">
    <name type="scientific">Streptococcus gallinaceus</name>
    <dbReference type="NCBI Taxonomy" id="165758"/>
    <lineage>
        <taxon>Bacteria</taxon>
        <taxon>Bacillati</taxon>
        <taxon>Bacillota</taxon>
        <taxon>Bacilli</taxon>
        <taxon>Lactobacillales</taxon>
        <taxon>Streptococcaceae</taxon>
        <taxon>Streptococcus</taxon>
    </lineage>
</organism>
<dbReference type="RefSeq" id="WP_253364120.1">
    <property type="nucleotide sequence ID" value="NZ_JALJXU010000003.1"/>
</dbReference>
<comment type="subunit">
    <text evidence="9">Homodimer. Interacts with EssB.</text>
</comment>
<dbReference type="PANTHER" id="PTHR43077">
    <property type="entry name" value="TRANSPORT PERMEASE YVFS-RELATED"/>
    <property type="match status" value="1"/>
</dbReference>
<keyword evidence="6" id="KW-1133">Transmembrane helix</keyword>
<comment type="subcellular location">
    <subcellularLocation>
        <location evidence="1">Cell membrane</location>
        <topology evidence="1">Multi-pass membrane protein</topology>
    </subcellularLocation>
</comment>
<dbReference type="NCBIfam" id="TIGR03929">
    <property type="entry name" value="T7_esaA_Nterm"/>
    <property type="match status" value="1"/>
</dbReference>
<evidence type="ECO:0000256" key="1">
    <source>
        <dbReference type="ARBA" id="ARBA00004651"/>
    </source>
</evidence>
<sequence>MNRKLLVLMSSLLVTTAGGATYFGIVKPTSIRNSVTQKQETVESNDIKIAFVNEDTGVNYIDQFVNIGSTLVKSFDTRTDYPIEIVSRAIAEHGLENGSYQLMVVLPSKFSSDSLALEHQSPTQTSFQYQIKSDKQIVIRKAEQAVSDLKTQFNQDLINIYFSSIIGNPQSAQGQVATAVTHEGNSLTAYQSNLLQPLGATLNHLPGLRAHRIQFCLPTLPLMML</sequence>
<dbReference type="InterPro" id="IPR023838">
    <property type="entry name" value="T7SS_EsaA"/>
</dbReference>
<keyword evidence="10" id="KW-0732">Signal</keyword>
<evidence type="ECO:0000256" key="2">
    <source>
        <dbReference type="ARBA" id="ARBA00008338"/>
    </source>
</evidence>
<reference evidence="11 12" key="1">
    <citation type="submission" date="2024-06" db="EMBL/GenBank/DDBJ databases">
        <title>Genomic Encyclopedia of Type Strains, Phase IV (KMG-IV): sequencing the most valuable type-strain genomes for metagenomic binning, comparative biology and taxonomic classification.</title>
        <authorList>
            <person name="Goeker M."/>
        </authorList>
    </citation>
    <scope>NUCLEOTIDE SEQUENCE [LARGE SCALE GENOMIC DNA]</scope>
    <source>
        <strain evidence="11 12">DSM 15349</strain>
    </source>
</reference>
<evidence type="ECO:0000313" key="11">
    <source>
        <dbReference type="EMBL" id="MET3644516.1"/>
    </source>
</evidence>